<gene>
    <name evidence="1" type="ORF">C8J55DRAFT_491423</name>
</gene>
<sequence length="108" mass="12405">MSIPKYKIYTQQVQKWLNSFDNAIAKVILERDLPIWSSGLFLFFEYTATSVKVLMKKQENSSKTSSVYPMQSLPPSSKTFAHHIDDFLRPSNYIEPSFSETTTTSWAG</sequence>
<accession>A0A9W9A034</accession>
<protein>
    <submittedName>
        <fullName evidence="1">Uncharacterized protein</fullName>
    </submittedName>
</protein>
<organism evidence="1 2">
    <name type="scientific">Lentinula lateritia</name>
    <dbReference type="NCBI Taxonomy" id="40482"/>
    <lineage>
        <taxon>Eukaryota</taxon>
        <taxon>Fungi</taxon>
        <taxon>Dikarya</taxon>
        <taxon>Basidiomycota</taxon>
        <taxon>Agaricomycotina</taxon>
        <taxon>Agaricomycetes</taxon>
        <taxon>Agaricomycetidae</taxon>
        <taxon>Agaricales</taxon>
        <taxon>Marasmiineae</taxon>
        <taxon>Omphalotaceae</taxon>
        <taxon>Lentinula</taxon>
    </lineage>
</organism>
<name>A0A9W9A034_9AGAR</name>
<dbReference type="AlphaFoldDB" id="A0A9W9A034"/>
<evidence type="ECO:0000313" key="1">
    <source>
        <dbReference type="EMBL" id="KAJ4471261.1"/>
    </source>
</evidence>
<evidence type="ECO:0000313" key="2">
    <source>
        <dbReference type="Proteomes" id="UP001150238"/>
    </source>
</evidence>
<comment type="caution">
    <text evidence="1">The sequence shown here is derived from an EMBL/GenBank/DDBJ whole genome shotgun (WGS) entry which is preliminary data.</text>
</comment>
<proteinExistence type="predicted"/>
<dbReference type="Proteomes" id="UP001150238">
    <property type="component" value="Unassembled WGS sequence"/>
</dbReference>
<reference evidence="1" key="1">
    <citation type="submission" date="2022-08" db="EMBL/GenBank/DDBJ databases">
        <authorList>
            <consortium name="DOE Joint Genome Institute"/>
            <person name="Min B."/>
            <person name="Riley R."/>
            <person name="Sierra-Patev S."/>
            <person name="Naranjo-Ortiz M."/>
            <person name="Looney B."/>
            <person name="Konkel Z."/>
            <person name="Slot J.C."/>
            <person name="Sakamoto Y."/>
            <person name="Steenwyk J.L."/>
            <person name="Rokas A."/>
            <person name="Carro J."/>
            <person name="Camarero S."/>
            <person name="Ferreira P."/>
            <person name="Molpeceres G."/>
            <person name="Ruiz-Duenas F.J."/>
            <person name="Serrano A."/>
            <person name="Henrissat B."/>
            <person name="Drula E."/>
            <person name="Hughes K.W."/>
            <person name="Mata J.L."/>
            <person name="Ishikawa N.K."/>
            <person name="Vargas-Isla R."/>
            <person name="Ushijima S."/>
            <person name="Smith C.A."/>
            <person name="Ahrendt S."/>
            <person name="Andreopoulos W."/>
            <person name="He G."/>
            <person name="Labutti K."/>
            <person name="Lipzen A."/>
            <person name="Ng V."/>
            <person name="Sandor L."/>
            <person name="Barry K."/>
            <person name="Martinez A.T."/>
            <person name="Xiao Y."/>
            <person name="Gibbons J.G."/>
            <person name="Terashima K."/>
            <person name="Hibbett D.S."/>
            <person name="Grigoriev I.V."/>
        </authorList>
    </citation>
    <scope>NUCLEOTIDE SEQUENCE</scope>
    <source>
        <strain evidence="1">Sp2 HRB7682 ss15</strain>
    </source>
</reference>
<reference evidence="1" key="2">
    <citation type="journal article" date="2023" name="Proc. Natl. Acad. Sci. U.S.A.">
        <title>A global phylogenomic analysis of the shiitake genus Lentinula.</title>
        <authorList>
            <person name="Sierra-Patev S."/>
            <person name="Min B."/>
            <person name="Naranjo-Ortiz M."/>
            <person name="Looney B."/>
            <person name="Konkel Z."/>
            <person name="Slot J.C."/>
            <person name="Sakamoto Y."/>
            <person name="Steenwyk J.L."/>
            <person name="Rokas A."/>
            <person name="Carro J."/>
            <person name="Camarero S."/>
            <person name="Ferreira P."/>
            <person name="Molpeceres G."/>
            <person name="Ruiz-Duenas F.J."/>
            <person name="Serrano A."/>
            <person name="Henrissat B."/>
            <person name="Drula E."/>
            <person name="Hughes K.W."/>
            <person name="Mata J.L."/>
            <person name="Ishikawa N.K."/>
            <person name="Vargas-Isla R."/>
            <person name="Ushijima S."/>
            <person name="Smith C.A."/>
            <person name="Donoghue J."/>
            <person name="Ahrendt S."/>
            <person name="Andreopoulos W."/>
            <person name="He G."/>
            <person name="LaButti K."/>
            <person name="Lipzen A."/>
            <person name="Ng V."/>
            <person name="Riley R."/>
            <person name="Sandor L."/>
            <person name="Barry K."/>
            <person name="Martinez A.T."/>
            <person name="Xiao Y."/>
            <person name="Gibbons J.G."/>
            <person name="Terashima K."/>
            <person name="Grigoriev I.V."/>
            <person name="Hibbett D."/>
        </authorList>
    </citation>
    <scope>NUCLEOTIDE SEQUENCE</scope>
    <source>
        <strain evidence="1">Sp2 HRB7682 ss15</strain>
    </source>
</reference>
<dbReference type="EMBL" id="JANVFS010000029">
    <property type="protein sequence ID" value="KAJ4471261.1"/>
    <property type="molecule type" value="Genomic_DNA"/>
</dbReference>